<evidence type="ECO:0000313" key="6">
    <source>
        <dbReference type="EMBL" id="BDE95360.1"/>
    </source>
</evidence>
<dbReference type="InterPro" id="IPR003953">
    <property type="entry name" value="FAD-dep_OxRdtase_2_FAD-bd"/>
</dbReference>
<proteinExistence type="predicted"/>
<comment type="cofactor">
    <cofactor evidence="1">
        <name>FAD</name>
        <dbReference type="ChEBI" id="CHEBI:57692"/>
    </cofactor>
</comment>
<dbReference type="InterPro" id="IPR050315">
    <property type="entry name" value="FAD-oxidoreductase_2"/>
</dbReference>
<evidence type="ECO:0000256" key="1">
    <source>
        <dbReference type="ARBA" id="ARBA00001974"/>
    </source>
</evidence>
<evidence type="ECO:0000313" key="7">
    <source>
        <dbReference type="Proteomes" id="UP001320544"/>
    </source>
</evidence>
<dbReference type="Gene3D" id="3.90.700.10">
    <property type="entry name" value="Succinate dehydrogenase/fumarate reductase flavoprotein, catalytic domain"/>
    <property type="match status" value="1"/>
</dbReference>
<dbReference type="InterPro" id="IPR027477">
    <property type="entry name" value="Succ_DH/fumarate_Rdtase_cat_sf"/>
</dbReference>
<keyword evidence="7" id="KW-1185">Reference proteome</keyword>
<dbReference type="SUPFAM" id="SSF56425">
    <property type="entry name" value="Succinate dehydrogenase/fumarate reductase flavoprotein, catalytic domain"/>
    <property type="match status" value="1"/>
</dbReference>
<evidence type="ECO:0000256" key="4">
    <source>
        <dbReference type="ARBA" id="ARBA00023002"/>
    </source>
</evidence>
<evidence type="ECO:0000256" key="3">
    <source>
        <dbReference type="ARBA" id="ARBA00022827"/>
    </source>
</evidence>
<dbReference type="PANTHER" id="PTHR43400:SF10">
    <property type="entry name" value="3-OXOSTEROID 1-DEHYDROGENASE"/>
    <property type="match status" value="1"/>
</dbReference>
<protein>
    <submittedName>
        <fullName evidence="6">FAD-binding dehydrogenase</fullName>
    </submittedName>
</protein>
<feature type="domain" description="FAD-dependent oxidoreductase 2 FAD-binding" evidence="5">
    <location>
        <begin position="96"/>
        <end position="550"/>
    </location>
</feature>
<reference evidence="6 7" key="1">
    <citation type="submission" date="2022-01" db="EMBL/GenBank/DDBJ databases">
        <title>Novel bile acid biosynthetic pathways are enriched in the microbiome of centenarians.</title>
        <authorList>
            <person name="Sato Y."/>
            <person name="Atarashi K."/>
            <person name="Plichta R.D."/>
            <person name="Arai Y."/>
            <person name="Sasajima S."/>
            <person name="Kearney M.S."/>
            <person name="Suda W."/>
            <person name="Takeshita K."/>
            <person name="Sasaki T."/>
            <person name="Okamoto S."/>
            <person name="Skelly N.A."/>
            <person name="Okamura Y."/>
            <person name="Vlamakis H."/>
            <person name="Li Y."/>
            <person name="Tanoue T."/>
            <person name="Takei H."/>
            <person name="Nittono H."/>
            <person name="Narushima S."/>
            <person name="Irie J."/>
            <person name="Itoh H."/>
            <person name="Moriya K."/>
            <person name="Sugiura Y."/>
            <person name="Suematsu M."/>
            <person name="Moritoki N."/>
            <person name="Shibata S."/>
            <person name="Littman R.D."/>
            <person name="Fischbach A.M."/>
            <person name="Uwamino Y."/>
            <person name="Inoue T."/>
            <person name="Honda A."/>
            <person name="Hattori M."/>
            <person name="Murai T."/>
            <person name="Xavier J.R."/>
            <person name="Hirose N."/>
            <person name="Honda K."/>
        </authorList>
    </citation>
    <scope>NUCLEOTIDE SEQUENCE [LARGE SCALE GENOMIC DNA]</scope>
    <source>
        <strain evidence="6 7">CE91-St30</strain>
    </source>
</reference>
<keyword evidence="3" id="KW-0274">FAD</keyword>
<dbReference type="InterPro" id="IPR006311">
    <property type="entry name" value="TAT_signal"/>
</dbReference>
<accession>A0ABM7WGL9</accession>
<gene>
    <name evidence="6" type="ORF">CE91St30_06930</name>
</gene>
<dbReference type="EMBL" id="AP025564">
    <property type="protein sequence ID" value="BDE95360.1"/>
    <property type="molecule type" value="Genomic_DNA"/>
</dbReference>
<organism evidence="6 7">
    <name type="scientific">Raoultibacter timonensis</name>
    <dbReference type="NCBI Taxonomy" id="1907662"/>
    <lineage>
        <taxon>Bacteria</taxon>
        <taxon>Bacillati</taxon>
        <taxon>Actinomycetota</taxon>
        <taxon>Coriobacteriia</taxon>
        <taxon>Eggerthellales</taxon>
        <taxon>Eggerthellaceae</taxon>
        <taxon>Raoultibacter</taxon>
    </lineage>
</organism>
<evidence type="ECO:0000256" key="2">
    <source>
        <dbReference type="ARBA" id="ARBA00022630"/>
    </source>
</evidence>
<dbReference type="RefSeq" id="WP_244411763.1">
    <property type="nucleotide sequence ID" value="NZ_AP025564.1"/>
</dbReference>
<dbReference type="InterPro" id="IPR036188">
    <property type="entry name" value="FAD/NAD-bd_sf"/>
</dbReference>
<dbReference type="Proteomes" id="UP001320544">
    <property type="component" value="Chromosome"/>
</dbReference>
<dbReference type="Pfam" id="PF00890">
    <property type="entry name" value="FAD_binding_2"/>
    <property type="match status" value="1"/>
</dbReference>
<evidence type="ECO:0000259" key="5">
    <source>
        <dbReference type="Pfam" id="PF00890"/>
    </source>
</evidence>
<keyword evidence="2" id="KW-0285">Flavoprotein</keyword>
<name>A0ABM7WGL9_9ACTN</name>
<keyword evidence="4" id="KW-0560">Oxidoreductase</keyword>
<sequence>MTRFDSDENIAPERREGLSRRAFLSGAAATAVGASALAMLGGCAAQPAASSGSAANAAIGGAGEELAVSPTGANYPWPANPPEIADADVEEEIDVDVAIVGLGVSGVAAFRAAAEAGASVAGFEKGAEPSVRSSQYAYLNGSMTERFNLGTFDLDEVINHEFTDCSSITNYSIIRKWAYNCADAFDWWCAGDDELYFPEPGEVIGMMGDPDHPVAVSSMSDPSIDYKNENQAAYPENLSFTDHPHVVNANLQKGIDKGGTAYFGHFAEKLIMEDGTCTGVYVRNADTGLYKKVNAAKGVILSCGDCGSNPDMMAYFFPAVVENGNGNPWPNMDVEGNRTNTGDVYKMGFWAGAAFSQYQAPMVHVMGGPGDTDAQDASMGLTAPLLRLNYHGKRFQNEDVAATECEFAFDMQPKRKAFLVFDSHLDEQLPLFINTFASPLEEFDARVGDGTIFKGETLEELFASIEGMDAEEAVKSVERYNELCAAGYDEDFGKKEKYLLPVQDGPFYAQRMGVGLCLCTMGGLSSDENAHVISTERDIIPGLYVSGNAQGDRFAVKYPFKLSGTSHSMAMYYGKVAGENAAKGV</sequence>
<dbReference type="Gene3D" id="3.50.50.60">
    <property type="entry name" value="FAD/NAD(P)-binding domain"/>
    <property type="match status" value="1"/>
</dbReference>
<dbReference type="SUPFAM" id="SSF51905">
    <property type="entry name" value="FAD/NAD(P)-binding domain"/>
    <property type="match status" value="1"/>
</dbReference>
<dbReference type="PANTHER" id="PTHR43400">
    <property type="entry name" value="FUMARATE REDUCTASE"/>
    <property type="match status" value="1"/>
</dbReference>
<dbReference type="PROSITE" id="PS51318">
    <property type="entry name" value="TAT"/>
    <property type="match status" value="1"/>
</dbReference>